<name>A0ABQ3B740_9GAMM</name>
<dbReference type="Proteomes" id="UP000619761">
    <property type="component" value="Unassembled WGS sequence"/>
</dbReference>
<sequence length="391" mass="43705">MEALRSLIRGDLPPVGNSIIHKRNQDDIGMPEFAGYKATWVDSGTSALALAFKAVRFLRPDLSSPEVLIPGYCCPDLLSAAHYAGIKPVLVDINDNDPSFSLTRVRDAISKNTLAIVAINFLGVSEDLHGLSKLKAEFPQLYIVEDNAQWFPSSGEDDLLIGDFVTFSFGRGKPLSLLGGGLLLSKLDLPEAFIQENIEPIADSSFVSRWSVKAKLMAYNQLLNPFFYQMISRNPFISLGNTRYSALEKITSFDDVRRELFTANMIQYNRSSNHIGSCYDQLLSDIHFNNRFSALHTARRRRLLRYPVLFSSVEEKQRVYKVLVEAGLGATEMYRLALPEISGVQNYTIAGSLDNSMAFAERFISLPVHQAVSAVHLKLIRAAFERVNLIF</sequence>
<dbReference type="SUPFAM" id="SSF53383">
    <property type="entry name" value="PLP-dependent transferases"/>
    <property type="match status" value="1"/>
</dbReference>
<dbReference type="Pfam" id="PF01041">
    <property type="entry name" value="DegT_DnrJ_EryC1"/>
    <property type="match status" value="2"/>
</dbReference>
<dbReference type="EMBL" id="BMYZ01000003">
    <property type="protein sequence ID" value="GGY82179.1"/>
    <property type="molecule type" value="Genomic_DNA"/>
</dbReference>
<evidence type="ECO:0000313" key="4">
    <source>
        <dbReference type="EMBL" id="GGY82179.1"/>
    </source>
</evidence>
<evidence type="ECO:0008006" key="6">
    <source>
        <dbReference type="Google" id="ProtNLM"/>
    </source>
</evidence>
<evidence type="ECO:0000256" key="3">
    <source>
        <dbReference type="RuleBase" id="RU004508"/>
    </source>
</evidence>
<dbReference type="Gene3D" id="3.90.1150.10">
    <property type="entry name" value="Aspartate Aminotransferase, domain 1"/>
    <property type="match status" value="1"/>
</dbReference>
<dbReference type="PANTHER" id="PTHR30244:SF34">
    <property type="entry name" value="DTDP-4-AMINO-4,6-DIDEOXYGALACTOSE TRANSAMINASE"/>
    <property type="match status" value="1"/>
</dbReference>
<dbReference type="InterPro" id="IPR000653">
    <property type="entry name" value="DegT/StrS_aminotransferase"/>
</dbReference>
<gene>
    <name evidence="4" type="ORF">GCM10011613_28640</name>
</gene>
<dbReference type="PANTHER" id="PTHR30244">
    <property type="entry name" value="TRANSAMINASE"/>
    <property type="match status" value="1"/>
</dbReference>
<dbReference type="Gene3D" id="3.40.640.10">
    <property type="entry name" value="Type I PLP-dependent aspartate aminotransferase-like (Major domain)"/>
    <property type="match status" value="1"/>
</dbReference>
<keyword evidence="5" id="KW-1185">Reference proteome</keyword>
<evidence type="ECO:0000313" key="5">
    <source>
        <dbReference type="Proteomes" id="UP000619761"/>
    </source>
</evidence>
<keyword evidence="1 3" id="KW-0663">Pyridoxal phosphate</keyword>
<dbReference type="RefSeq" id="WP_189419832.1">
    <property type="nucleotide sequence ID" value="NZ_BMYZ01000003.1"/>
</dbReference>
<organism evidence="4 5">
    <name type="scientific">Cellvibrio zantedeschiae</name>
    <dbReference type="NCBI Taxonomy" id="1237077"/>
    <lineage>
        <taxon>Bacteria</taxon>
        <taxon>Pseudomonadati</taxon>
        <taxon>Pseudomonadota</taxon>
        <taxon>Gammaproteobacteria</taxon>
        <taxon>Cellvibrionales</taxon>
        <taxon>Cellvibrionaceae</taxon>
        <taxon>Cellvibrio</taxon>
    </lineage>
</organism>
<dbReference type="InterPro" id="IPR015422">
    <property type="entry name" value="PyrdxlP-dep_Trfase_small"/>
</dbReference>
<evidence type="ECO:0000256" key="1">
    <source>
        <dbReference type="ARBA" id="ARBA00022898"/>
    </source>
</evidence>
<reference evidence="5" key="1">
    <citation type="journal article" date="2019" name="Int. J. Syst. Evol. Microbiol.">
        <title>The Global Catalogue of Microorganisms (GCM) 10K type strain sequencing project: providing services to taxonomists for standard genome sequencing and annotation.</title>
        <authorList>
            <consortium name="The Broad Institute Genomics Platform"/>
            <consortium name="The Broad Institute Genome Sequencing Center for Infectious Disease"/>
            <person name="Wu L."/>
            <person name="Ma J."/>
        </authorList>
    </citation>
    <scope>NUCLEOTIDE SEQUENCE [LARGE SCALE GENOMIC DNA]</scope>
    <source>
        <strain evidence="5">KCTC 32239</strain>
    </source>
</reference>
<dbReference type="InterPro" id="IPR015421">
    <property type="entry name" value="PyrdxlP-dep_Trfase_major"/>
</dbReference>
<evidence type="ECO:0000256" key="2">
    <source>
        <dbReference type="ARBA" id="ARBA00037999"/>
    </source>
</evidence>
<dbReference type="InterPro" id="IPR015424">
    <property type="entry name" value="PyrdxlP-dep_Trfase"/>
</dbReference>
<protein>
    <recommendedName>
        <fullName evidence="6">DegT/DnrJ/EryC1/StrS aminotransferase family protein</fullName>
    </recommendedName>
</protein>
<accession>A0ABQ3B740</accession>
<proteinExistence type="inferred from homology"/>
<comment type="caution">
    <text evidence="4">The sequence shown here is derived from an EMBL/GenBank/DDBJ whole genome shotgun (WGS) entry which is preliminary data.</text>
</comment>
<comment type="similarity">
    <text evidence="2 3">Belongs to the DegT/DnrJ/EryC1 family.</text>
</comment>